<dbReference type="Gene3D" id="1.10.3230.30">
    <property type="entry name" value="Phage gp6-like head-tail connector protein"/>
    <property type="match status" value="1"/>
</dbReference>
<dbReference type="AlphaFoldDB" id="A0AAW3JUD1"/>
<dbReference type="EMBL" id="LLKB01000001">
    <property type="protein sequence ID" value="KQC86209.1"/>
    <property type="molecule type" value="Genomic_DNA"/>
</dbReference>
<sequence>MQVTLDTAKSYLRVDSSDDDALISGLIVSAETLVREVTRLNDEELLPYKEIVEIAELFTIAYLYEHREEADHKNLTETVKYLLFPIRKEVF</sequence>
<dbReference type="CDD" id="cd08054">
    <property type="entry name" value="gp6"/>
    <property type="match status" value="1"/>
</dbReference>
<dbReference type="NCBIfam" id="TIGR01560">
    <property type="entry name" value="put_DNA_pack"/>
    <property type="match status" value="1"/>
</dbReference>
<name>A0AAW3JUD1_9FIRM</name>
<dbReference type="Proteomes" id="UP000050833">
    <property type="component" value="Unassembled WGS sequence"/>
</dbReference>
<protein>
    <submittedName>
        <fullName evidence="1">AraC family transcriptional regulator</fullName>
    </submittedName>
</protein>
<reference evidence="1 2" key="1">
    <citation type="submission" date="2015-10" db="EMBL/GenBank/DDBJ databases">
        <title>Butyribacter intestini gen. nov., sp. nov., a butyric acid-producing bacterium of the family Lachnospiraceae isolated from the human faeces.</title>
        <authorList>
            <person name="Zou Y."/>
            <person name="Xue W."/>
            <person name="Luo G."/>
            <person name="Lv M."/>
        </authorList>
    </citation>
    <scope>NUCLEOTIDE SEQUENCE [LARGE SCALE GENOMIC DNA]</scope>
    <source>
        <strain evidence="1 2">TF01-11</strain>
    </source>
</reference>
<organism evidence="1 2">
    <name type="scientific">Butyribacter intestini</name>
    <dbReference type="NCBI Taxonomy" id="1703332"/>
    <lineage>
        <taxon>Bacteria</taxon>
        <taxon>Bacillati</taxon>
        <taxon>Bacillota</taxon>
        <taxon>Clostridia</taxon>
        <taxon>Lachnospirales</taxon>
        <taxon>Lachnospiraceae</taxon>
        <taxon>Butyribacter</taxon>
    </lineage>
</organism>
<evidence type="ECO:0000313" key="1">
    <source>
        <dbReference type="EMBL" id="KQC86209.1"/>
    </source>
</evidence>
<dbReference type="InterPro" id="IPR006450">
    <property type="entry name" value="Phage_HK97_gp6-like"/>
</dbReference>
<dbReference type="InterPro" id="IPR021146">
    <property type="entry name" value="Phage_gp6-like_head-tail"/>
</dbReference>
<evidence type="ECO:0000313" key="2">
    <source>
        <dbReference type="Proteomes" id="UP000050833"/>
    </source>
</evidence>
<proteinExistence type="predicted"/>
<dbReference type="RefSeq" id="WP_055941525.1">
    <property type="nucleotide sequence ID" value="NZ_LLKB01000001.1"/>
</dbReference>
<accession>A0AAW3JUD1</accession>
<comment type="caution">
    <text evidence="1">The sequence shown here is derived from an EMBL/GenBank/DDBJ whole genome shotgun (WGS) entry which is preliminary data.</text>
</comment>
<keyword evidence="2" id="KW-1185">Reference proteome</keyword>
<gene>
    <name evidence="1" type="ORF">APZ18_03175</name>
</gene>
<dbReference type="Pfam" id="PF05135">
    <property type="entry name" value="Phage_connect_1"/>
    <property type="match status" value="1"/>
</dbReference>